<keyword evidence="7 11" id="KW-1278">Translocase</keyword>
<dbReference type="Proteomes" id="UP000198651">
    <property type="component" value="Chromosome I"/>
</dbReference>
<evidence type="ECO:0000256" key="3">
    <source>
        <dbReference type="ARBA" id="ARBA00010519"/>
    </source>
</evidence>
<comment type="catalytic activity">
    <reaction evidence="11">
        <text>a quinone + NADH + 5 H(+)(in) = a quinol + NAD(+) + 4 H(+)(out)</text>
        <dbReference type="Rhea" id="RHEA:57888"/>
        <dbReference type="ChEBI" id="CHEBI:15378"/>
        <dbReference type="ChEBI" id="CHEBI:24646"/>
        <dbReference type="ChEBI" id="CHEBI:57540"/>
        <dbReference type="ChEBI" id="CHEBI:57945"/>
        <dbReference type="ChEBI" id="CHEBI:132124"/>
    </reaction>
</comment>
<keyword evidence="11" id="KW-1003">Cell membrane</keyword>
<dbReference type="GO" id="GO:0005886">
    <property type="term" value="C:plasma membrane"/>
    <property type="evidence" value="ECO:0007669"/>
    <property type="project" value="UniProtKB-SubCell"/>
</dbReference>
<dbReference type="AlphaFoldDB" id="A0A0S4M2K8"/>
<keyword evidence="6 11" id="KW-0874">Quinone</keyword>
<dbReference type="GO" id="GO:0030964">
    <property type="term" value="C:NADH dehydrogenase complex"/>
    <property type="evidence" value="ECO:0007669"/>
    <property type="project" value="TreeGrafter"/>
</dbReference>
<evidence type="ECO:0000256" key="8">
    <source>
        <dbReference type="ARBA" id="ARBA00022989"/>
    </source>
</evidence>
<dbReference type="EMBL" id="LN906597">
    <property type="protein sequence ID" value="CUT17857.1"/>
    <property type="molecule type" value="Genomic_DNA"/>
</dbReference>
<evidence type="ECO:0000256" key="2">
    <source>
        <dbReference type="ARBA" id="ARBA00004141"/>
    </source>
</evidence>
<dbReference type="PATRIC" id="fig|1561003.3.peg.1065"/>
<comment type="similarity">
    <text evidence="3 11">Belongs to the complex I subunit 4L family.</text>
</comment>
<dbReference type="GO" id="GO:0050136">
    <property type="term" value="F:NADH dehydrogenase (quinone) (non-electrogenic) activity"/>
    <property type="evidence" value="ECO:0007669"/>
    <property type="project" value="UniProtKB-UniRule"/>
</dbReference>
<keyword evidence="4 11" id="KW-0813">Transport</keyword>
<keyword evidence="9 11" id="KW-0520">NAD</keyword>
<gene>
    <name evidence="11 12" type="primary">nuoK</name>
    <name evidence="12" type="ORF">Ark11_1041</name>
</gene>
<accession>A0A0S4M2K8</accession>
<evidence type="ECO:0000256" key="5">
    <source>
        <dbReference type="ARBA" id="ARBA00022692"/>
    </source>
</evidence>
<comment type="subcellular location">
    <subcellularLocation>
        <location evidence="11">Cell membrane</location>
        <topology evidence="11">Multi-pass membrane protein</topology>
    </subcellularLocation>
    <subcellularLocation>
        <location evidence="2">Membrane</location>
        <topology evidence="2">Multi-pass membrane protein</topology>
    </subcellularLocation>
</comment>
<dbReference type="Gene3D" id="1.10.287.3510">
    <property type="match status" value="1"/>
</dbReference>
<dbReference type="RefSeq" id="WP_092343598.1">
    <property type="nucleotide sequence ID" value="NZ_LN906597.1"/>
</dbReference>
<dbReference type="FunFam" id="1.10.287.3510:FF:000001">
    <property type="entry name" value="NADH-quinone oxidoreductase subunit K"/>
    <property type="match status" value="1"/>
</dbReference>
<dbReference type="OrthoDB" id="9801357at2"/>
<dbReference type="InterPro" id="IPR039428">
    <property type="entry name" value="NUOK/Mnh_C1-like"/>
</dbReference>
<evidence type="ECO:0000256" key="4">
    <source>
        <dbReference type="ARBA" id="ARBA00022448"/>
    </source>
</evidence>
<dbReference type="Pfam" id="PF00420">
    <property type="entry name" value="Oxidored_q2"/>
    <property type="match status" value="1"/>
</dbReference>
<feature type="transmembrane region" description="Helical" evidence="11">
    <location>
        <begin position="38"/>
        <end position="59"/>
    </location>
</feature>
<dbReference type="GO" id="GO:0042773">
    <property type="term" value="P:ATP synthesis coupled electron transport"/>
    <property type="evidence" value="ECO:0007669"/>
    <property type="project" value="InterPro"/>
</dbReference>
<comment type="subunit">
    <text evidence="11">NDH-1 is composed of 14 different subunits. Subunits NuoA, H, J, K, L, M, N constitute the membrane sector of the complex.</text>
</comment>
<reference evidence="13" key="1">
    <citation type="submission" date="2015-11" db="EMBL/GenBank/DDBJ databases">
        <authorList>
            <person name="Seth-Smith H.M.B."/>
        </authorList>
    </citation>
    <scope>NUCLEOTIDE SEQUENCE [LARGE SCALE GENOMIC DNA]</scope>
    <source>
        <strain evidence="13">2013Ark11</strain>
    </source>
</reference>
<comment type="function">
    <text evidence="1 11">NDH-1 shuttles electrons from NADH, via FMN and iron-sulfur (Fe-S) centers, to quinones in the respiratory chain. The immediate electron acceptor for the enzyme in this species is believed to be ubiquinone. Couples the redox reaction to proton translocation (for every two electrons transferred, four hydrogen ions are translocated across the cytoplasmic membrane), and thus conserves the redox energy in a proton gradient.</text>
</comment>
<evidence type="ECO:0000256" key="11">
    <source>
        <dbReference type="HAMAP-Rule" id="MF_01456"/>
    </source>
</evidence>
<evidence type="ECO:0000256" key="1">
    <source>
        <dbReference type="ARBA" id="ARBA00002378"/>
    </source>
</evidence>
<dbReference type="PANTHER" id="PTHR11434">
    <property type="entry name" value="NADH-UBIQUINONE OXIDOREDUCTASE SUBUNIT ND4L"/>
    <property type="match status" value="1"/>
</dbReference>
<dbReference type="InterPro" id="IPR001133">
    <property type="entry name" value="NADH_UbQ_OxRdtase_chain4L/K"/>
</dbReference>
<evidence type="ECO:0000256" key="6">
    <source>
        <dbReference type="ARBA" id="ARBA00022719"/>
    </source>
</evidence>
<dbReference type="GO" id="GO:0048038">
    <property type="term" value="F:quinone binding"/>
    <property type="evidence" value="ECO:0007669"/>
    <property type="project" value="UniProtKB-KW"/>
</dbReference>
<dbReference type="PANTHER" id="PTHR11434:SF21">
    <property type="entry name" value="NADH DEHYDROGENASE SUBUNIT 4L-RELATED"/>
    <property type="match status" value="1"/>
</dbReference>
<organism evidence="12 13">
    <name type="scientific">Candidatus Ichthyocystis hellenicum</name>
    <dbReference type="NCBI Taxonomy" id="1561003"/>
    <lineage>
        <taxon>Bacteria</taxon>
        <taxon>Pseudomonadati</taxon>
        <taxon>Pseudomonadota</taxon>
        <taxon>Betaproteobacteria</taxon>
        <taxon>Burkholderiales</taxon>
        <taxon>Candidatus Ichthyocystis</taxon>
    </lineage>
</organism>
<evidence type="ECO:0000256" key="7">
    <source>
        <dbReference type="ARBA" id="ARBA00022967"/>
    </source>
</evidence>
<protein>
    <recommendedName>
        <fullName evidence="11">NADH-quinone oxidoreductase subunit K</fullName>
        <ecNumber evidence="11">7.1.1.-</ecNumber>
    </recommendedName>
    <alternativeName>
        <fullName evidence="11">NADH dehydrogenase I subunit K</fullName>
    </alternativeName>
    <alternativeName>
        <fullName evidence="11">NDH-1 subunit K</fullName>
    </alternativeName>
</protein>
<evidence type="ECO:0000313" key="13">
    <source>
        <dbReference type="Proteomes" id="UP000198651"/>
    </source>
</evidence>
<dbReference type="EC" id="7.1.1.-" evidence="11"/>
<evidence type="ECO:0000256" key="9">
    <source>
        <dbReference type="ARBA" id="ARBA00023027"/>
    </source>
</evidence>
<dbReference type="NCBIfam" id="NF004321">
    <property type="entry name" value="PRK05715.1-3"/>
    <property type="match status" value="1"/>
</dbReference>
<name>A0A0S4M2K8_9BURK</name>
<sequence>MAISSDYLSFAHISLVVSALVFAIGLVGVVIKRNNLISMLMSIELMLLSVNTNFIAFSAEQDNPFGWSFVFFILTVAAVESATGLAIVILVFRKYKSVLIEKLTGLKD</sequence>
<keyword evidence="5 11" id="KW-0812">Transmembrane</keyword>
<keyword evidence="10 11" id="KW-0472">Membrane</keyword>
<dbReference type="STRING" id="1561003.Ark11_1041"/>
<feature type="transmembrane region" description="Helical" evidence="11">
    <location>
        <begin position="65"/>
        <end position="92"/>
    </location>
</feature>
<dbReference type="HAMAP" id="MF_01456">
    <property type="entry name" value="NDH1_NuoK"/>
    <property type="match status" value="1"/>
</dbReference>
<evidence type="ECO:0000313" key="12">
    <source>
        <dbReference type="EMBL" id="CUT17857.1"/>
    </source>
</evidence>
<proteinExistence type="inferred from homology"/>
<keyword evidence="8 11" id="KW-1133">Transmembrane helix</keyword>
<keyword evidence="13" id="KW-1185">Reference proteome</keyword>
<evidence type="ECO:0000256" key="10">
    <source>
        <dbReference type="ARBA" id="ARBA00023136"/>
    </source>
</evidence>
<keyword evidence="11" id="KW-0830">Ubiquinone</keyword>
<feature type="transmembrane region" description="Helical" evidence="11">
    <location>
        <begin position="12"/>
        <end position="31"/>
    </location>
</feature>
<dbReference type="NCBIfam" id="NF004323">
    <property type="entry name" value="PRK05715.1-5"/>
    <property type="match status" value="1"/>
</dbReference>
<dbReference type="NCBIfam" id="NF004320">
    <property type="entry name" value="PRK05715.1-2"/>
    <property type="match status" value="1"/>
</dbReference>